<comment type="caution">
    <text evidence="7">The sequence shown here is derived from an EMBL/GenBank/DDBJ whole genome shotgun (WGS) entry which is preliminary data.</text>
</comment>
<name>A0ABV4UWC6_9BACL</name>
<feature type="compositionally biased region" description="Basic and acidic residues" evidence="5">
    <location>
        <begin position="131"/>
        <end position="160"/>
    </location>
</feature>
<evidence type="ECO:0000256" key="6">
    <source>
        <dbReference type="SAM" id="SignalP"/>
    </source>
</evidence>
<dbReference type="CDD" id="cd01017">
    <property type="entry name" value="AdcA"/>
    <property type="match status" value="1"/>
</dbReference>
<dbReference type="Gene3D" id="3.40.50.1980">
    <property type="entry name" value="Nitrogenase molybdenum iron protein domain"/>
    <property type="match status" value="2"/>
</dbReference>
<dbReference type="PROSITE" id="PS51257">
    <property type="entry name" value="PROKAR_LIPOPROTEIN"/>
    <property type="match status" value="1"/>
</dbReference>
<dbReference type="Pfam" id="PF01297">
    <property type="entry name" value="ZnuA"/>
    <property type="match status" value="1"/>
</dbReference>
<feature type="signal peptide" evidence="6">
    <location>
        <begin position="1"/>
        <end position="25"/>
    </location>
</feature>
<dbReference type="EMBL" id="JBHDLN010000003">
    <property type="protein sequence ID" value="MFB0842118.1"/>
    <property type="molecule type" value="Genomic_DNA"/>
</dbReference>
<evidence type="ECO:0000256" key="5">
    <source>
        <dbReference type="SAM" id="MobiDB-lite"/>
    </source>
</evidence>
<keyword evidence="2 4" id="KW-0813">Transport</keyword>
<accession>A0ABV4UWC6</accession>
<feature type="chain" id="PRO_5046790262" evidence="6">
    <location>
        <begin position="26"/>
        <end position="331"/>
    </location>
</feature>
<dbReference type="Proteomes" id="UP001575622">
    <property type="component" value="Unassembled WGS sequence"/>
</dbReference>
<evidence type="ECO:0000256" key="1">
    <source>
        <dbReference type="ARBA" id="ARBA00011028"/>
    </source>
</evidence>
<dbReference type="InterPro" id="IPR006127">
    <property type="entry name" value="ZnuA-like"/>
</dbReference>
<feature type="region of interest" description="Disordered" evidence="5">
    <location>
        <begin position="125"/>
        <end position="160"/>
    </location>
</feature>
<dbReference type="InterPro" id="IPR006129">
    <property type="entry name" value="AdhesinB"/>
</dbReference>
<dbReference type="PRINTS" id="PR00691">
    <property type="entry name" value="ADHESINB"/>
</dbReference>
<evidence type="ECO:0000256" key="3">
    <source>
        <dbReference type="ARBA" id="ARBA00022729"/>
    </source>
</evidence>
<proteinExistence type="inferred from homology"/>
<dbReference type="RefSeq" id="WP_373949856.1">
    <property type="nucleotide sequence ID" value="NZ_JBHDLN010000003.1"/>
</dbReference>
<gene>
    <name evidence="7" type="ORF">ACEU3E_08045</name>
</gene>
<organism evidence="7 8">
    <name type="scientific">Paenibacillus oleatilyticus</name>
    <dbReference type="NCBI Taxonomy" id="2594886"/>
    <lineage>
        <taxon>Bacteria</taxon>
        <taxon>Bacillati</taxon>
        <taxon>Bacillota</taxon>
        <taxon>Bacilli</taxon>
        <taxon>Bacillales</taxon>
        <taxon>Paenibacillaceae</taxon>
        <taxon>Paenibacillus</taxon>
    </lineage>
</organism>
<dbReference type="InterPro" id="IPR006128">
    <property type="entry name" value="Lipoprotein_PsaA-like"/>
</dbReference>
<dbReference type="PANTHER" id="PTHR42953:SF3">
    <property type="entry name" value="HIGH-AFFINITY ZINC UPTAKE SYSTEM PROTEIN ZNUA"/>
    <property type="match status" value="1"/>
</dbReference>
<dbReference type="PRINTS" id="PR00690">
    <property type="entry name" value="ADHESNFAMILY"/>
</dbReference>
<protein>
    <submittedName>
        <fullName evidence="7">Metal ABC transporter substrate-binding protein</fullName>
    </submittedName>
</protein>
<evidence type="ECO:0000313" key="8">
    <source>
        <dbReference type="Proteomes" id="UP001575622"/>
    </source>
</evidence>
<sequence length="331" mass="36363">MKRTFVKRAILSVILVLLLSTLLSACGGRSQPALVNGKINIVASFYPLYDFATKIGGDHVNVVNLVPAGVEPHDWSPKSRDIQNLTKSDLFVYLGAGFEGWVHDTLDSLKKDSKTVVVEASRGIELLPGTEDEHGDEHGHDEKKEAGKDAHGHDHEHGNTDPHVWLSPANAKQLAVNIKDALAQVDGAHKADYEANFKKLADRLDQLDGKYKSELAKVSKKDIVVTHQSFGYLAKAYGLNQKAIMGLAPDAEPTSKDMKTILQFIKDNQVKYIFFEELVSDKLAKTLAKDAGVETLVLSPLEGLTEEQAKKGDDYVSLMENNLNNLLKALQ</sequence>
<evidence type="ECO:0000256" key="4">
    <source>
        <dbReference type="RuleBase" id="RU003512"/>
    </source>
</evidence>
<dbReference type="SUPFAM" id="SSF53807">
    <property type="entry name" value="Helical backbone' metal receptor"/>
    <property type="match status" value="1"/>
</dbReference>
<comment type="similarity">
    <text evidence="1 4">Belongs to the bacterial solute-binding protein 9 family.</text>
</comment>
<reference evidence="7 8" key="1">
    <citation type="submission" date="2024-09" db="EMBL/GenBank/DDBJ databases">
        <authorList>
            <person name="Makale K.P.P."/>
            <person name="Makhzoum A."/>
            <person name="Rantong G."/>
            <person name="Rahube T.O."/>
        </authorList>
    </citation>
    <scope>NUCLEOTIDE SEQUENCE [LARGE SCALE GENOMIC DNA]</scope>
    <source>
        <strain evidence="7 8">KM_D13</strain>
    </source>
</reference>
<keyword evidence="3 6" id="KW-0732">Signal</keyword>
<evidence type="ECO:0000256" key="2">
    <source>
        <dbReference type="ARBA" id="ARBA00022448"/>
    </source>
</evidence>
<evidence type="ECO:0000313" key="7">
    <source>
        <dbReference type="EMBL" id="MFB0842118.1"/>
    </source>
</evidence>
<dbReference type="InterPro" id="IPR050492">
    <property type="entry name" value="Bact_metal-bind_prot9"/>
</dbReference>
<dbReference type="PANTHER" id="PTHR42953">
    <property type="entry name" value="HIGH-AFFINITY ZINC UPTAKE SYSTEM PROTEIN ZNUA-RELATED"/>
    <property type="match status" value="1"/>
</dbReference>
<keyword evidence="8" id="KW-1185">Reference proteome</keyword>